<dbReference type="InterPro" id="IPR051052">
    <property type="entry name" value="Diverse_substrate_MTase"/>
</dbReference>
<protein>
    <recommendedName>
        <fullName evidence="5">Methyltransferase type 11 domain-containing protein</fullName>
    </recommendedName>
</protein>
<feature type="transmembrane region" description="Helical" evidence="4">
    <location>
        <begin position="194"/>
        <end position="215"/>
    </location>
</feature>
<evidence type="ECO:0000256" key="3">
    <source>
        <dbReference type="ARBA" id="ARBA00022679"/>
    </source>
</evidence>
<accession>A0A1F7SK95</accession>
<evidence type="ECO:0000256" key="4">
    <source>
        <dbReference type="SAM" id="Phobius"/>
    </source>
</evidence>
<gene>
    <name evidence="6" type="ORF">A3G31_05365</name>
</gene>
<keyword evidence="3" id="KW-0808">Transferase</keyword>
<dbReference type="PANTHER" id="PTHR44942">
    <property type="entry name" value="METHYLTRANSF_11 DOMAIN-CONTAINING PROTEIN"/>
    <property type="match status" value="1"/>
</dbReference>
<evidence type="ECO:0000256" key="1">
    <source>
        <dbReference type="ARBA" id="ARBA00008361"/>
    </source>
</evidence>
<keyword evidence="4" id="KW-0812">Transmembrane</keyword>
<feature type="transmembrane region" description="Helical" evidence="4">
    <location>
        <begin position="227"/>
        <end position="251"/>
    </location>
</feature>
<evidence type="ECO:0000313" key="7">
    <source>
        <dbReference type="Proteomes" id="UP000178082"/>
    </source>
</evidence>
<comment type="similarity">
    <text evidence="1">Belongs to the methyltransferase superfamily.</text>
</comment>
<dbReference type="CDD" id="cd02440">
    <property type="entry name" value="AdoMet_MTases"/>
    <property type="match status" value="1"/>
</dbReference>
<name>A0A1F7SK95_9BACT</name>
<dbReference type="PANTHER" id="PTHR44942:SF4">
    <property type="entry name" value="METHYLTRANSFERASE TYPE 11 DOMAIN-CONTAINING PROTEIN"/>
    <property type="match status" value="1"/>
</dbReference>
<dbReference type="AlphaFoldDB" id="A0A1F7SK95"/>
<organism evidence="6 7">
    <name type="scientific">Candidatus Schekmanbacteria bacterium RIFCSPLOWO2_12_FULL_38_15</name>
    <dbReference type="NCBI Taxonomy" id="1817883"/>
    <lineage>
        <taxon>Bacteria</taxon>
        <taxon>Candidatus Schekmaniibacteriota</taxon>
    </lineage>
</organism>
<dbReference type="EMBL" id="MGDI01000016">
    <property type="protein sequence ID" value="OGL54191.1"/>
    <property type="molecule type" value="Genomic_DNA"/>
</dbReference>
<dbReference type="Gene3D" id="3.40.50.150">
    <property type="entry name" value="Vaccinia Virus protein VP39"/>
    <property type="match status" value="1"/>
</dbReference>
<sequence>MFNVVSEEDIYLHFEKFFADREVLRKRIKNWIPENCNILLDLGCKNGAITYSYSNSSQRVIGIDKNYKYLSSIDRKYPDITFINGDASSLPFKDSCAEVIVSTEILQYIPKIEKIFYEAYRVLKPGGIFIISLPQKGILSKYLKILTYDNLRTYFRKEGKNSRKELNFHLHSFKDIENLSRDMFNVKVHEEKGFLLYPISYVFIEVLTWLTSVLLPDTKKQERSLIIFLYSKLLFSSFRLLFWFIGLLMIIDSNLSFWKFSYSLIVSLQKILPEKAGD</sequence>
<keyword evidence="4" id="KW-0472">Membrane</keyword>
<dbReference type="InterPro" id="IPR013216">
    <property type="entry name" value="Methyltransf_11"/>
</dbReference>
<evidence type="ECO:0000256" key="2">
    <source>
        <dbReference type="ARBA" id="ARBA00022603"/>
    </source>
</evidence>
<dbReference type="Proteomes" id="UP000178082">
    <property type="component" value="Unassembled WGS sequence"/>
</dbReference>
<feature type="domain" description="Methyltransferase type 11" evidence="5">
    <location>
        <begin position="40"/>
        <end position="131"/>
    </location>
</feature>
<dbReference type="STRING" id="1817883.A3G31_05365"/>
<keyword evidence="2" id="KW-0489">Methyltransferase</keyword>
<keyword evidence="4" id="KW-1133">Transmembrane helix</keyword>
<evidence type="ECO:0000313" key="6">
    <source>
        <dbReference type="EMBL" id="OGL54191.1"/>
    </source>
</evidence>
<dbReference type="InterPro" id="IPR029063">
    <property type="entry name" value="SAM-dependent_MTases_sf"/>
</dbReference>
<dbReference type="SUPFAM" id="SSF53335">
    <property type="entry name" value="S-adenosyl-L-methionine-dependent methyltransferases"/>
    <property type="match status" value="1"/>
</dbReference>
<dbReference type="Pfam" id="PF08241">
    <property type="entry name" value="Methyltransf_11"/>
    <property type="match status" value="1"/>
</dbReference>
<proteinExistence type="inferred from homology"/>
<comment type="caution">
    <text evidence="6">The sequence shown here is derived from an EMBL/GenBank/DDBJ whole genome shotgun (WGS) entry which is preliminary data.</text>
</comment>
<evidence type="ECO:0000259" key="5">
    <source>
        <dbReference type="Pfam" id="PF08241"/>
    </source>
</evidence>
<reference evidence="6 7" key="1">
    <citation type="journal article" date="2016" name="Nat. Commun.">
        <title>Thousands of microbial genomes shed light on interconnected biogeochemical processes in an aquifer system.</title>
        <authorList>
            <person name="Anantharaman K."/>
            <person name="Brown C.T."/>
            <person name="Hug L.A."/>
            <person name="Sharon I."/>
            <person name="Castelle C.J."/>
            <person name="Probst A.J."/>
            <person name="Thomas B.C."/>
            <person name="Singh A."/>
            <person name="Wilkins M.J."/>
            <person name="Karaoz U."/>
            <person name="Brodie E.L."/>
            <person name="Williams K.H."/>
            <person name="Hubbard S.S."/>
            <person name="Banfield J.F."/>
        </authorList>
    </citation>
    <scope>NUCLEOTIDE SEQUENCE [LARGE SCALE GENOMIC DNA]</scope>
</reference>
<dbReference type="GO" id="GO:0032259">
    <property type="term" value="P:methylation"/>
    <property type="evidence" value="ECO:0007669"/>
    <property type="project" value="UniProtKB-KW"/>
</dbReference>
<dbReference type="GO" id="GO:0008757">
    <property type="term" value="F:S-adenosylmethionine-dependent methyltransferase activity"/>
    <property type="evidence" value="ECO:0007669"/>
    <property type="project" value="InterPro"/>
</dbReference>